<proteinExistence type="inferred from homology"/>
<evidence type="ECO:0000256" key="5">
    <source>
        <dbReference type="ARBA" id="ARBA00022701"/>
    </source>
</evidence>
<keyword evidence="4 12" id="KW-0963">Cytoplasm</keyword>
<comment type="caution">
    <text evidence="15">The sequence shown here is derived from an EMBL/GenBank/DDBJ whole genome shotgun (WGS) entry which is preliminary data.</text>
</comment>
<keyword evidence="6 12" id="KW-0243">Dynein</keyword>
<dbReference type="InterPro" id="IPR001372">
    <property type="entry name" value="Dynein_light_chain_typ-1/2"/>
</dbReference>
<dbReference type="EMBL" id="LNIX01000033">
    <property type="protein sequence ID" value="OXA40468.1"/>
    <property type="molecule type" value="Genomic_DNA"/>
</dbReference>
<dbReference type="SMART" id="SM01375">
    <property type="entry name" value="Dynein_light"/>
    <property type="match status" value="1"/>
</dbReference>
<keyword evidence="14" id="KW-0472">Membrane</keyword>
<organism evidence="15 16">
    <name type="scientific">Folsomia candida</name>
    <name type="common">Springtail</name>
    <dbReference type="NCBI Taxonomy" id="158441"/>
    <lineage>
        <taxon>Eukaryota</taxon>
        <taxon>Metazoa</taxon>
        <taxon>Ecdysozoa</taxon>
        <taxon>Arthropoda</taxon>
        <taxon>Hexapoda</taxon>
        <taxon>Collembola</taxon>
        <taxon>Entomobryomorpha</taxon>
        <taxon>Isotomoidea</taxon>
        <taxon>Isotomidae</taxon>
        <taxon>Proisotominae</taxon>
        <taxon>Folsomia</taxon>
    </lineage>
</organism>
<comment type="subcellular location">
    <subcellularLocation>
        <location evidence="1">Cytoplasm</location>
        <location evidence="1">Cytoskeleton</location>
        <location evidence="1">Cilium axoneme</location>
    </subcellularLocation>
</comment>
<keyword evidence="5 12" id="KW-0493">Microtubule</keyword>
<accession>A0A226D6I0</accession>
<evidence type="ECO:0000256" key="13">
    <source>
        <dbReference type="SAM" id="MobiDB-lite"/>
    </source>
</evidence>
<keyword evidence="14" id="KW-1133">Transmembrane helix</keyword>
<evidence type="ECO:0000256" key="8">
    <source>
        <dbReference type="ARBA" id="ARBA00023175"/>
    </source>
</evidence>
<keyword evidence="9 12" id="KW-0206">Cytoskeleton</keyword>
<name>A0A226D6I0_FOLCA</name>
<dbReference type="GO" id="GO:0007017">
    <property type="term" value="P:microtubule-based process"/>
    <property type="evidence" value="ECO:0007669"/>
    <property type="project" value="InterPro"/>
</dbReference>
<sequence length="138" mass="16251">MTGKGNKVQKEMWNWEWKKAKPVGKDEKEATPATNEPEVPEAGEESKYQYPLICMSEIPKQFETEMMDTIMSAVDRFTTDLPKACQYIKQEFDRLYEPLWHCVIGQSYGFDVTYDQKSIMYMFYLGNLAILVWKFVTF</sequence>
<evidence type="ECO:0000256" key="7">
    <source>
        <dbReference type="ARBA" id="ARBA00023069"/>
    </source>
</evidence>
<feature type="region of interest" description="Disordered" evidence="13">
    <location>
        <begin position="19"/>
        <end position="44"/>
    </location>
</feature>
<dbReference type="InterPro" id="IPR037177">
    <property type="entry name" value="DLC_sf"/>
</dbReference>
<keyword evidence="7" id="KW-0969">Cilium</keyword>
<protein>
    <recommendedName>
        <fullName evidence="12">Dynein light chain</fullName>
    </recommendedName>
</protein>
<evidence type="ECO:0000256" key="4">
    <source>
        <dbReference type="ARBA" id="ARBA00022490"/>
    </source>
</evidence>
<dbReference type="FunFam" id="3.30.740.10:FF:000002">
    <property type="entry name" value="Dynein light chain"/>
    <property type="match status" value="1"/>
</dbReference>
<evidence type="ECO:0000256" key="10">
    <source>
        <dbReference type="ARBA" id="ARBA00023273"/>
    </source>
</evidence>
<evidence type="ECO:0000256" key="2">
    <source>
        <dbReference type="ARBA" id="ARBA00010156"/>
    </source>
</evidence>
<evidence type="ECO:0000256" key="14">
    <source>
        <dbReference type="SAM" id="Phobius"/>
    </source>
</evidence>
<dbReference type="PANTHER" id="PTHR11886:SF2">
    <property type="entry name" value="DYNEIN AXONEMAL LIGHT CHAIN 4"/>
    <property type="match status" value="1"/>
</dbReference>
<evidence type="ECO:0000256" key="6">
    <source>
        <dbReference type="ARBA" id="ARBA00023017"/>
    </source>
</evidence>
<evidence type="ECO:0000256" key="1">
    <source>
        <dbReference type="ARBA" id="ARBA00004430"/>
    </source>
</evidence>
<feature type="transmembrane region" description="Helical" evidence="14">
    <location>
        <begin position="119"/>
        <end position="136"/>
    </location>
</feature>
<reference evidence="15 16" key="1">
    <citation type="submission" date="2015-12" db="EMBL/GenBank/DDBJ databases">
        <title>The genome of Folsomia candida.</title>
        <authorList>
            <person name="Faddeeva A."/>
            <person name="Derks M.F."/>
            <person name="Anvar Y."/>
            <person name="Smit S."/>
            <person name="Van Straalen N."/>
            <person name="Roelofs D."/>
        </authorList>
    </citation>
    <scope>NUCLEOTIDE SEQUENCE [LARGE SCALE GENOMIC DNA]</scope>
    <source>
        <strain evidence="15 16">VU population</strain>
        <tissue evidence="15">Whole body</tissue>
    </source>
</reference>
<dbReference type="Proteomes" id="UP000198287">
    <property type="component" value="Unassembled WGS sequence"/>
</dbReference>
<evidence type="ECO:0000256" key="12">
    <source>
        <dbReference type="RuleBase" id="RU365010"/>
    </source>
</evidence>
<dbReference type="CDD" id="cd21453">
    <property type="entry name" value="DLC-like_DNAL4"/>
    <property type="match status" value="1"/>
</dbReference>
<dbReference type="PANTHER" id="PTHR11886">
    <property type="entry name" value="DYNEIN LIGHT CHAIN"/>
    <property type="match status" value="1"/>
</dbReference>
<dbReference type="GO" id="GO:0030286">
    <property type="term" value="C:dynein complex"/>
    <property type="evidence" value="ECO:0007669"/>
    <property type="project" value="UniProtKB-KW"/>
</dbReference>
<dbReference type="GO" id="GO:0005930">
    <property type="term" value="C:axoneme"/>
    <property type="evidence" value="ECO:0007669"/>
    <property type="project" value="UniProtKB-SubCell"/>
</dbReference>
<evidence type="ECO:0000256" key="9">
    <source>
        <dbReference type="ARBA" id="ARBA00023212"/>
    </source>
</evidence>
<evidence type="ECO:0000256" key="11">
    <source>
        <dbReference type="ARBA" id="ARBA00057688"/>
    </source>
</evidence>
<dbReference type="AlphaFoldDB" id="A0A226D6I0"/>
<evidence type="ECO:0000256" key="3">
    <source>
        <dbReference type="ARBA" id="ARBA00011655"/>
    </source>
</evidence>
<comment type="subunit">
    <text evidence="3">Consists of at least two heavy chains and a number of intermediate and light chains.</text>
</comment>
<keyword evidence="14" id="KW-0812">Transmembrane</keyword>
<dbReference type="SUPFAM" id="SSF54648">
    <property type="entry name" value="DLC"/>
    <property type="match status" value="1"/>
</dbReference>
<dbReference type="Gene3D" id="3.30.740.10">
    <property type="entry name" value="Protein Inhibitor Of Neuronal Nitric Oxide Synthase"/>
    <property type="match status" value="1"/>
</dbReference>
<keyword evidence="8 12" id="KW-0505">Motor protein</keyword>
<dbReference type="STRING" id="158441.A0A226D6I0"/>
<dbReference type="OMA" id="WALHENI"/>
<keyword evidence="16" id="KW-1185">Reference proteome</keyword>
<feature type="compositionally biased region" description="Basic and acidic residues" evidence="13">
    <location>
        <begin position="19"/>
        <end position="30"/>
    </location>
</feature>
<keyword evidence="10" id="KW-0966">Cell projection</keyword>
<evidence type="ECO:0000313" key="15">
    <source>
        <dbReference type="EMBL" id="OXA40468.1"/>
    </source>
</evidence>
<dbReference type="Pfam" id="PF01221">
    <property type="entry name" value="Dynein_light"/>
    <property type="match status" value="1"/>
</dbReference>
<gene>
    <name evidence="15" type="ORF">Fcan01_24726</name>
</gene>
<comment type="function">
    <text evidence="11">Force generating protein of respiratory cilia. Produces force towards the minus ends of microtubules. Dynein has ATPase activity.</text>
</comment>
<dbReference type="GO" id="GO:0005874">
    <property type="term" value="C:microtubule"/>
    <property type="evidence" value="ECO:0007669"/>
    <property type="project" value="UniProtKB-KW"/>
</dbReference>
<comment type="similarity">
    <text evidence="2 12">Belongs to the dynein light chain family.</text>
</comment>
<evidence type="ECO:0000313" key="16">
    <source>
        <dbReference type="Proteomes" id="UP000198287"/>
    </source>
</evidence>